<evidence type="ECO:0000313" key="4">
    <source>
        <dbReference type="EMBL" id="KGI78077.1"/>
    </source>
</evidence>
<dbReference type="InterPro" id="IPR002347">
    <property type="entry name" value="SDR_fam"/>
</dbReference>
<keyword evidence="2" id="KW-0560">Oxidoreductase</keyword>
<accession>A0A099CWS3</accession>
<dbReference type="OrthoDB" id="5786478at2"/>
<dbReference type="PRINTS" id="PR00081">
    <property type="entry name" value="GDHRDH"/>
</dbReference>
<dbReference type="EMBL" id="JROI01000010">
    <property type="protein sequence ID" value="KGI78077.1"/>
    <property type="molecule type" value="Genomic_DNA"/>
</dbReference>
<dbReference type="SUPFAM" id="SSF51735">
    <property type="entry name" value="NAD(P)-binding Rossmann-fold domains"/>
    <property type="match status" value="1"/>
</dbReference>
<dbReference type="PANTHER" id="PTHR44169:SF6">
    <property type="entry name" value="NADPH-DEPENDENT 1-ACYLDIHYDROXYACETONE PHOSPHATE REDUCTASE"/>
    <property type="match status" value="1"/>
</dbReference>
<protein>
    <submittedName>
        <fullName evidence="5">NAD(P)-dependent dehydrogenase (Short-subunit alcohol dehydrogenase family)</fullName>
    </submittedName>
    <submittedName>
        <fullName evidence="4">Short-chain dehydrogenase</fullName>
    </submittedName>
</protein>
<dbReference type="PRINTS" id="PR00080">
    <property type="entry name" value="SDRFAMILY"/>
</dbReference>
<dbReference type="AlphaFoldDB" id="A0A099CWS3"/>
<evidence type="ECO:0000256" key="1">
    <source>
        <dbReference type="ARBA" id="ARBA00006484"/>
    </source>
</evidence>
<dbReference type="RefSeq" id="WP_043100564.1">
    <property type="nucleotide sequence ID" value="NZ_JACHET010000001.1"/>
</dbReference>
<dbReference type="STRING" id="1543381.LF63_0106840"/>
<dbReference type="Pfam" id="PF00106">
    <property type="entry name" value="adh_short"/>
    <property type="match status" value="1"/>
</dbReference>
<sequence length="251" mass="25937">MSFPLQGKTALVTGANRGIGEAIVDALVASGIGKVYAAARNTDDLADLLQRHGDVVVPLPLDVTDPKQVEAAAAKASDTQLLVNNAGFAGHAGGTYTDAAWIESGRREMEVNFFGTFQLTQAFAPVLAANGGGAVVNIASVASLVSFPLLLAYSASKAAVHSLTQSTRLMLKSQGTQVFGVYPGPIDTRMAESIDMDKATPADAARAILEGIEGGVEEIFPDPTSQGMGQAFLASPKALEQQVSAMMDEAA</sequence>
<name>A0A099CWS3_9GAMM</name>
<evidence type="ECO:0000313" key="5">
    <source>
        <dbReference type="EMBL" id="MBB6183507.1"/>
    </source>
</evidence>
<dbReference type="NCBIfam" id="NF006118">
    <property type="entry name" value="PRK08264.1-4"/>
    <property type="match status" value="1"/>
</dbReference>
<dbReference type="Proteomes" id="UP000560000">
    <property type="component" value="Unassembled WGS sequence"/>
</dbReference>
<dbReference type="PROSITE" id="PS00061">
    <property type="entry name" value="ADH_SHORT"/>
    <property type="match status" value="1"/>
</dbReference>
<dbReference type="Gene3D" id="3.40.50.720">
    <property type="entry name" value="NAD(P)-binding Rossmann-like Domain"/>
    <property type="match status" value="1"/>
</dbReference>
<comment type="similarity">
    <text evidence="1 3">Belongs to the short-chain dehydrogenases/reductases (SDR) family.</text>
</comment>
<comment type="caution">
    <text evidence="4">The sequence shown here is derived from an EMBL/GenBank/DDBJ whole genome shotgun (WGS) entry which is preliminary data.</text>
</comment>
<dbReference type="GO" id="GO:0016491">
    <property type="term" value="F:oxidoreductase activity"/>
    <property type="evidence" value="ECO:0007669"/>
    <property type="project" value="UniProtKB-KW"/>
</dbReference>
<organism evidence="4 6">
    <name type="scientific">Oleiagrimonas soli</name>
    <dbReference type="NCBI Taxonomy" id="1543381"/>
    <lineage>
        <taxon>Bacteria</taxon>
        <taxon>Pseudomonadati</taxon>
        <taxon>Pseudomonadota</taxon>
        <taxon>Gammaproteobacteria</taxon>
        <taxon>Lysobacterales</taxon>
        <taxon>Rhodanobacteraceae</taxon>
        <taxon>Oleiagrimonas</taxon>
    </lineage>
</organism>
<dbReference type="HOGENOM" id="CLU_010194_2_6_6"/>
<dbReference type="Proteomes" id="UP000029708">
    <property type="component" value="Unassembled WGS sequence"/>
</dbReference>
<evidence type="ECO:0000256" key="2">
    <source>
        <dbReference type="ARBA" id="ARBA00023002"/>
    </source>
</evidence>
<evidence type="ECO:0000313" key="7">
    <source>
        <dbReference type="Proteomes" id="UP000560000"/>
    </source>
</evidence>
<proteinExistence type="inferred from homology"/>
<reference evidence="5 7" key="2">
    <citation type="submission" date="2020-08" db="EMBL/GenBank/DDBJ databases">
        <title>Genomic Encyclopedia of Type Strains, Phase IV (KMG-IV): sequencing the most valuable type-strain genomes for metagenomic binning, comparative biology and taxonomic classification.</title>
        <authorList>
            <person name="Goeker M."/>
        </authorList>
    </citation>
    <scope>NUCLEOTIDE SEQUENCE [LARGE SCALE GENOMIC DNA]</scope>
    <source>
        <strain evidence="5 7">DSM 107085</strain>
    </source>
</reference>
<dbReference type="InterPro" id="IPR020904">
    <property type="entry name" value="Sc_DH/Rdtase_CS"/>
</dbReference>
<gene>
    <name evidence="5" type="ORF">HNQ86_000852</name>
    <name evidence="4" type="ORF">LF63_0106840</name>
</gene>
<evidence type="ECO:0000313" key="6">
    <source>
        <dbReference type="Proteomes" id="UP000029708"/>
    </source>
</evidence>
<keyword evidence="6" id="KW-1185">Reference proteome</keyword>
<dbReference type="EMBL" id="JACHET010000001">
    <property type="protein sequence ID" value="MBB6183507.1"/>
    <property type="molecule type" value="Genomic_DNA"/>
</dbReference>
<reference evidence="4 6" key="1">
    <citation type="submission" date="2014-09" db="EMBL/GenBank/DDBJ databases">
        <title>Xanthomonadaceae 3.5X direct submission.</title>
        <authorList>
            <person name="Fang T."/>
            <person name="Wang H."/>
        </authorList>
    </citation>
    <scope>NUCLEOTIDE SEQUENCE [LARGE SCALE GENOMIC DNA]</scope>
    <source>
        <strain evidence="4 6">3.5X</strain>
    </source>
</reference>
<dbReference type="InterPro" id="IPR036291">
    <property type="entry name" value="NAD(P)-bd_dom_sf"/>
</dbReference>
<dbReference type="PANTHER" id="PTHR44169">
    <property type="entry name" value="NADPH-DEPENDENT 1-ACYLDIHYDROXYACETONE PHOSPHATE REDUCTASE"/>
    <property type="match status" value="1"/>
</dbReference>
<evidence type="ECO:0000256" key="3">
    <source>
        <dbReference type="RuleBase" id="RU000363"/>
    </source>
</evidence>